<name>A0ABM4AZ91_VANTA</name>
<feature type="region of interest" description="Disordered" evidence="1">
    <location>
        <begin position="49"/>
        <end position="105"/>
    </location>
</feature>
<protein>
    <submittedName>
        <fullName evidence="3">Uncharacterized protein LOC113403628</fullName>
    </submittedName>
</protein>
<keyword evidence="2" id="KW-1185">Reference proteome</keyword>
<feature type="compositionally biased region" description="Basic and acidic residues" evidence="1">
    <location>
        <begin position="82"/>
        <end position="93"/>
    </location>
</feature>
<dbReference type="GeneID" id="113403628"/>
<gene>
    <name evidence="3" type="primary">LOC113403628</name>
</gene>
<evidence type="ECO:0000313" key="3">
    <source>
        <dbReference type="RefSeq" id="XP_064076608.1"/>
    </source>
</evidence>
<reference evidence="3" key="1">
    <citation type="submission" date="2025-08" db="UniProtKB">
        <authorList>
            <consortium name="RefSeq"/>
        </authorList>
    </citation>
    <scope>IDENTIFICATION</scope>
    <source>
        <tissue evidence="3">Whole body</tissue>
    </source>
</reference>
<feature type="region of interest" description="Disordered" evidence="1">
    <location>
        <begin position="1"/>
        <end position="21"/>
    </location>
</feature>
<evidence type="ECO:0000313" key="2">
    <source>
        <dbReference type="Proteomes" id="UP001652626"/>
    </source>
</evidence>
<feature type="compositionally biased region" description="Polar residues" evidence="1">
    <location>
        <begin position="59"/>
        <end position="72"/>
    </location>
</feature>
<accession>A0ABM4AZ91</accession>
<evidence type="ECO:0000256" key="1">
    <source>
        <dbReference type="SAM" id="MobiDB-lite"/>
    </source>
</evidence>
<feature type="compositionally biased region" description="Acidic residues" evidence="1">
    <location>
        <begin position="94"/>
        <end position="105"/>
    </location>
</feature>
<sequence>MDKDLDEELFSEDDEPPQQDEINEGLSKLKKLFAAVDATVISIIASPEAGKAAQDKLEQSPQTCKDSVTSKTPVPDYEDLQENFKDADPKEPAGEDCLDELDEPN</sequence>
<proteinExistence type="predicted"/>
<organism evidence="2 3">
    <name type="scientific">Vanessa tameamea</name>
    <name type="common">Kamehameha butterfly</name>
    <dbReference type="NCBI Taxonomy" id="334116"/>
    <lineage>
        <taxon>Eukaryota</taxon>
        <taxon>Metazoa</taxon>
        <taxon>Ecdysozoa</taxon>
        <taxon>Arthropoda</taxon>
        <taxon>Hexapoda</taxon>
        <taxon>Insecta</taxon>
        <taxon>Pterygota</taxon>
        <taxon>Neoptera</taxon>
        <taxon>Endopterygota</taxon>
        <taxon>Lepidoptera</taxon>
        <taxon>Glossata</taxon>
        <taxon>Ditrysia</taxon>
        <taxon>Papilionoidea</taxon>
        <taxon>Nymphalidae</taxon>
        <taxon>Nymphalinae</taxon>
        <taxon>Vanessa</taxon>
    </lineage>
</organism>
<dbReference type="Proteomes" id="UP001652626">
    <property type="component" value="Chromosome Z"/>
</dbReference>
<dbReference type="RefSeq" id="XP_064076608.1">
    <property type="nucleotide sequence ID" value="XM_064220538.1"/>
</dbReference>